<sequence>MFFGQNMGRGRSGPVDTKLYDLLGVAPTANDSEIKKAYRKLAKEFHPDKNPDHGDKFKEISMAYDVLSDENKKSIYDSAGLEGLREGGGGGGSGFESMFEMFGGDSPFASMFGGGGRGGPRRARRGKDTVYPLKLTLEEVYKGKQVKLKLNRKVICGPCKNKQSTCSKCHGQGVVMMTRRMGPGMISSQQVRCDSCNATGQCFDKTCTKCSGEGVVQEAKVITVDVTPGSKHNQAFLFRGEADEYPGMETGDIKIILQVEDHALFKRKNRDLVYNKTISLTESLCGVKFYLVHLDGRSLLIENKPGNVIKPGAVRCVYGEGMPWAENKTQKGNLYIKFDIKFPENYFLKKDDDYKILESCLPVRPVSIGATKDAEHVQLNDCDNETLNSGGKGRENYHEDSEEEMEYESAGGHPGGVQCQQQ</sequence>
<evidence type="ECO:0000313" key="1">
    <source>
        <dbReference type="Proteomes" id="UP000095286"/>
    </source>
</evidence>
<protein>
    <submittedName>
        <fullName evidence="2">DnaJ domain-containing protein</fullName>
    </submittedName>
</protein>
<dbReference type="WBParaSite" id="RSKR_0001171400.1">
    <property type="protein sequence ID" value="RSKR_0001171400.1"/>
    <property type="gene ID" value="RSKR_0001171400"/>
</dbReference>
<accession>A0AC35UHE7</accession>
<name>A0AC35UHE7_9BILA</name>
<evidence type="ECO:0000313" key="2">
    <source>
        <dbReference type="WBParaSite" id="RSKR_0001171400.1"/>
    </source>
</evidence>
<reference evidence="2" key="1">
    <citation type="submission" date="2016-11" db="UniProtKB">
        <authorList>
            <consortium name="WormBaseParasite"/>
        </authorList>
    </citation>
    <scope>IDENTIFICATION</scope>
    <source>
        <strain evidence="2">KR3021</strain>
    </source>
</reference>
<proteinExistence type="predicted"/>
<dbReference type="Proteomes" id="UP000095286">
    <property type="component" value="Unplaced"/>
</dbReference>
<organism evidence="1 2">
    <name type="scientific">Rhabditophanes sp. KR3021</name>
    <dbReference type="NCBI Taxonomy" id="114890"/>
    <lineage>
        <taxon>Eukaryota</taxon>
        <taxon>Metazoa</taxon>
        <taxon>Ecdysozoa</taxon>
        <taxon>Nematoda</taxon>
        <taxon>Chromadorea</taxon>
        <taxon>Rhabditida</taxon>
        <taxon>Tylenchina</taxon>
        <taxon>Panagrolaimomorpha</taxon>
        <taxon>Strongyloidoidea</taxon>
        <taxon>Alloionematidae</taxon>
        <taxon>Rhabditophanes</taxon>
    </lineage>
</organism>